<proteinExistence type="inferred from homology"/>
<keyword evidence="2" id="KW-0645">Protease</keyword>
<dbReference type="Proteomes" id="UP000193218">
    <property type="component" value="Unassembled WGS sequence"/>
</dbReference>
<dbReference type="GeneID" id="33554295"/>
<dbReference type="GO" id="GO:0008234">
    <property type="term" value="F:cysteine-type peptidase activity"/>
    <property type="evidence" value="ECO:0007669"/>
    <property type="project" value="UniProtKB-KW"/>
</dbReference>
<protein>
    <recommendedName>
        <fullName evidence="8">Peptidase C15, pyroglutamyl peptidase I-like protein</fullName>
    </recommendedName>
</protein>
<evidence type="ECO:0000256" key="2">
    <source>
        <dbReference type="ARBA" id="ARBA00022670"/>
    </source>
</evidence>
<dbReference type="InterPro" id="IPR016125">
    <property type="entry name" value="Peptidase_C15-like"/>
</dbReference>
<dbReference type="OrthoDB" id="407146at2759"/>
<organism evidence="6 7">
    <name type="scientific">Kockovaella imperatae</name>
    <dbReference type="NCBI Taxonomy" id="4999"/>
    <lineage>
        <taxon>Eukaryota</taxon>
        <taxon>Fungi</taxon>
        <taxon>Dikarya</taxon>
        <taxon>Basidiomycota</taxon>
        <taxon>Agaricomycotina</taxon>
        <taxon>Tremellomycetes</taxon>
        <taxon>Tremellales</taxon>
        <taxon>Cuniculitremaceae</taxon>
        <taxon>Kockovaella</taxon>
    </lineage>
</organism>
<dbReference type="GO" id="GO:0006508">
    <property type="term" value="P:proteolysis"/>
    <property type="evidence" value="ECO:0007669"/>
    <property type="project" value="UniProtKB-KW"/>
</dbReference>
<keyword evidence="3" id="KW-0378">Hydrolase</keyword>
<dbReference type="InParanoid" id="A0A1Y1UP57"/>
<dbReference type="AlphaFoldDB" id="A0A1Y1UP57"/>
<gene>
    <name evidence="6" type="ORF">BD324DRAFT_325540</name>
</gene>
<sequence>MVPAIDRTEQGAETVTEVVRNEQRPIRVLVTGFGPWASNTVNPSNSVASKLPSHLPGTSGRPPIEVIVKSPIPVSYHKIHESIPKLLEDVQADYVLHMGLHGGRPTFDLELSAPRTGFVHPDVDTKCWTLEEGDKVVPGQSVLPYQLDKNAKDDDGSNVGAEPSEDGEQSWPDRLETQLKRDKVVEIWQERCKEVPNSQVTGNDGVGTFCCGFIYYTSLAWYKKQNVKGEGQKTGPVLFLHMPNLQEEHEVEMGKQVVIRLIEAIVEAST</sequence>
<dbReference type="Pfam" id="PF01470">
    <property type="entry name" value="Peptidase_C15"/>
    <property type="match status" value="1"/>
</dbReference>
<dbReference type="SUPFAM" id="SSF53182">
    <property type="entry name" value="Pyrrolidone carboxyl peptidase (pyroglutamate aminopeptidase)"/>
    <property type="match status" value="1"/>
</dbReference>
<feature type="region of interest" description="Disordered" evidence="5">
    <location>
        <begin position="141"/>
        <end position="173"/>
    </location>
</feature>
<keyword evidence="7" id="KW-1185">Reference proteome</keyword>
<evidence type="ECO:0000256" key="1">
    <source>
        <dbReference type="ARBA" id="ARBA00006641"/>
    </source>
</evidence>
<evidence type="ECO:0000256" key="5">
    <source>
        <dbReference type="SAM" id="MobiDB-lite"/>
    </source>
</evidence>
<dbReference type="EMBL" id="NBSH01000003">
    <property type="protein sequence ID" value="ORX39327.1"/>
    <property type="molecule type" value="Genomic_DNA"/>
</dbReference>
<dbReference type="RefSeq" id="XP_021873190.1">
    <property type="nucleotide sequence ID" value="XM_022012487.1"/>
</dbReference>
<dbReference type="Gene3D" id="3.40.630.20">
    <property type="entry name" value="Peptidase C15, pyroglutamyl peptidase I-like"/>
    <property type="match status" value="1"/>
</dbReference>
<comment type="similarity">
    <text evidence="1">Belongs to the peptidase C15 family.</text>
</comment>
<evidence type="ECO:0000313" key="6">
    <source>
        <dbReference type="EMBL" id="ORX39327.1"/>
    </source>
</evidence>
<evidence type="ECO:0000256" key="4">
    <source>
        <dbReference type="ARBA" id="ARBA00022807"/>
    </source>
</evidence>
<evidence type="ECO:0000256" key="3">
    <source>
        <dbReference type="ARBA" id="ARBA00022801"/>
    </source>
</evidence>
<dbReference type="PANTHER" id="PTHR23402:SF1">
    <property type="entry name" value="PYROGLUTAMYL-PEPTIDASE I"/>
    <property type="match status" value="1"/>
</dbReference>
<accession>A0A1Y1UP57</accession>
<dbReference type="InterPro" id="IPR036440">
    <property type="entry name" value="Peptidase_C15-like_sf"/>
</dbReference>
<evidence type="ECO:0000313" key="7">
    <source>
        <dbReference type="Proteomes" id="UP000193218"/>
    </source>
</evidence>
<keyword evidence="4" id="KW-0788">Thiol protease</keyword>
<comment type="caution">
    <text evidence="6">The sequence shown here is derived from an EMBL/GenBank/DDBJ whole genome shotgun (WGS) entry which is preliminary data.</text>
</comment>
<reference evidence="6 7" key="1">
    <citation type="submission" date="2017-03" db="EMBL/GenBank/DDBJ databases">
        <title>Widespread Adenine N6-methylation of Active Genes in Fungi.</title>
        <authorList>
            <consortium name="DOE Joint Genome Institute"/>
            <person name="Mondo S.J."/>
            <person name="Dannebaum R.O."/>
            <person name="Kuo R.C."/>
            <person name="Louie K.B."/>
            <person name="Bewick A.J."/>
            <person name="Labutti K."/>
            <person name="Haridas S."/>
            <person name="Kuo A."/>
            <person name="Salamov A."/>
            <person name="Ahrendt S.R."/>
            <person name="Lau R."/>
            <person name="Bowen B.P."/>
            <person name="Lipzen A."/>
            <person name="Sullivan W."/>
            <person name="Andreopoulos W.B."/>
            <person name="Clum A."/>
            <person name="Lindquist E."/>
            <person name="Daum C."/>
            <person name="Northen T.R."/>
            <person name="Ramamoorthy G."/>
            <person name="Schmitz R.J."/>
            <person name="Gryganskyi A."/>
            <person name="Culley D."/>
            <person name="Magnuson J."/>
            <person name="James T.Y."/>
            <person name="O'Malley M.A."/>
            <person name="Stajich J.E."/>
            <person name="Spatafora J.W."/>
            <person name="Visel A."/>
            <person name="Grigoriev I.V."/>
        </authorList>
    </citation>
    <scope>NUCLEOTIDE SEQUENCE [LARGE SCALE GENOMIC DNA]</scope>
    <source>
        <strain evidence="6 7">NRRL Y-17943</strain>
    </source>
</reference>
<dbReference type="PANTHER" id="PTHR23402">
    <property type="entry name" value="PROTEASE FAMILY C15 PYROGLUTAMYL-PEPTIDASE I-RELATED"/>
    <property type="match status" value="1"/>
</dbReference>
<name>A0A1Y1UP57_9TREE</name>
<evidence type="ECO:0008006" key="8">
    <source>
        <dbReference type="Google" id="ProtNLM"/>
    </source>
</evidence>
<dbReference type="STRING" id="4999.A0A1Y1UP57"/>